<dbReference type="Proteomes" id="UP001558613">
    <property type="component" value="Unassembled WGS sequence"/>
</dbReference>
<dbReference type="EMBL" id="JAYMGO010000023">
    <property type="protein sequence ID" value="KAL1249681.1"/>
    <property type="molecule type" value="Genomic_DNA"/>
</dbReference>
<proteinExistence type="predicted"/>
<comment type="caution">
    <text evidence="1">The sequence shown here is derived from an EMBL/GenBank/DDBJ whole genome shotgun (WGS) entry which is preliminary data.</text>
</comment>
<gene>
    <name evidence="1" type="ORF">QQF64_020686</name>
</gene>
<accession>A0ABR3L9U8</accession>
<keyword evidence="2" id="KW-1185">Reference proteome</keyword>
<reference evidence="1 2" key="1">
    <citation type="submission" date="2023-09" db="EMBL/GenBank/DDBJ databases">
        <authorList>
            <person name="Wang M."/>
        </authorList>
    </citation>
    <scope>NUCLEOTIDE SEQUENCE [LARGE SCALE GENOMIC DNA]</scope>
    <source>
        <strain evidence="1">GT-2023</strain>
        <tissue evidence="1">Liver</tissue>
    </source>
</reference>
<sequence length="101" mass="10822">MATLIRRRSKKKNPRAVAKGGTGICLVQSSRVEEVNATESGGEGTASRGFAAAPRFRSLPRDYAVYLFDRDIISATVYSNSMGAGSRAYPLLLPLTVVTTV</sequence>
<evidence type="ECO:0000313" key="2">
    <source>
        <dbReference type="Proteomes" id="UP001558613"/>
    </source>
</evidence>
<protein>
    <submittedName>
        <fullName evidence="1">Uncharacterized protein</fullName>
    </submittedName>
</protein>
<organism evidence="1 2">
    <name type="scientific">Cirrhinus molitorella</name>
    <name type="common">mud carp</name>
    <dbReference type="NCBI Taxonomy" id="172907"/>
    <lineage>
        <taxon>Eukaryota</taxon>
        <taxon>Metazoa</taxon>
        <taxon>Chordata</taxon>
        <taxon>Craniata</taxon>
        <taxon>Vertebrata</taxon>
        <taxon>Euteleostomi</taxon>
        <taxon>Actinopterygii</taxon>
        <taxon>Neopterygii</taxon>
        <taxon>Teleostei</taxon>
        <taxon>Ostariophysi</taxon>
        <taxon>Cypriniformes</taxon>
        <taxon>Cyprinidae</taxon>
        <taxon>Labeoninae</taxon>
        <taxon>Labeonini</taxon>
        <taxon>Cirrhinus</taxon>
    </lineage>
</organism>
<name>A0ABR3L9U8_9TELE</name>
<evidence type="ECO:0000313" key="1">
    <source>
        <dbReference type="EMBL" id="KAL1249681.1"/>
    </source>
</evidence>